<sequence length="196" mass="23377">MITKQELLDKIEQANSNDEYLRIVRKYIIHGIPYVFKDNPNLYYDFREQIATHWHVGFQEVLILGSGKLGYSYHKNSVFSDESDIDVAIINQSLFESFYLEIRNFQYRLESGLETLTSHEKKEYNRFLSYMIKGWMRPDILPAKITGKLSKDEWFSYFKSISYNNNLAGNYKVSAGLFKNFDYMEYYYTNSIKKFK</sequence>
<name>A0AAW5U892_9BACT</name>
<evidence type="ECO:0000313" key="1">
    <source>
        <dbReference type="EMBL" id="MCW4133075.1"/>
    </source>
</evidence>
<gene>
    <name evidence="1" type="ORF">ONT19_16120</name>
</gene>
<dbReference type="RefSeq" id="WP_264953434.1">
    <property type="nucleotide sequence ID" value="NZ_JAPDVE010000017.1"/>
</dbReference>
<dbReference type="Proteomes" id="UP001209417">
    <property type="component" value="Unassembled WGS sequence"/>
</dbReference>
<protein>
    <submittedName>
        <fullName evidence="1">Uncharacterized protein</fullName>
    </submittedName>
</protein>
<comment type="caution">
    <text evidence="1">The sequence shown here is derived from an EMBL/GenBank/DDBJ whole genome shotgun (WGS) entry which is preliminary data.</text>
</comment>
<proteinExistence type="predicted"/>
<dbReference type="EMBL" id="JAPDVG010000002">
    <property type="protein sequence ID" value="MCW4133075.1"/>
    <property type="molecule type" value="Genomic_DNA"/>
</dbReference>
<reference evidence="1" key="1">
    <citation type="submission" date="2022-11" db="EMBL/GenBank/DDBJ databases">
        <title>Genomic repertoires linked with pathogenic potency of arthritogenic Prevotella copri isolated from the gut of rheumatoid arthritis patients.</title>
        <authorList>
            <person name="Nii T."/>
            <person name="Maeda Y."/>
            <person name="Motooka D."/>
            <person name="Naito M."/>
            <person name="Matsumoto Y."/>
            <person name="Ogawa T."/>
            <person name="Oguro-Igashira E."/>
            <person name="Kishikawa T."/>
            <person name="Yamashita M."/>
            <person name="Koizumi S."/>
            <person name="Kurakawa T."/>
            <person name="Okumura R."/>
            <person name="Kayama H."/>
            <person name="Murakami M."/>
            <person name="Sakaguchi T."/>
            <person name="Das B."/>
            <person name="Nakamura S."/>
            <person name="Okada Y."/>
            <person name="Kumanogoh A."/>
            <person name="Takeda K."/>
        </authorList>
    </citation>
    <scope>NUCLEOTIDE SEQUENCE</scope>
    <source>
        <strain evidence="1">H019-1</strain>
    </source>
</reference>
<organism evidence="1 2">
    <name type="scientific">Segatella copri</name>
    <dbReference type="NCBI Taxonomy" id="165179"/>
    <lineage>
        <taxon>Bacteria</taxon>
        <taxon>Pseudomonadati</taxon>
        <taxon>Bacteroidota</taxon>
        <taxon>Bacteroidia</taxon>
        <taxon>Bacteroidales</taxon>
        <taxon>Prevotellaceae</taxon>
        <taxon>Segatella</taxon>
    </lineage>
</organism>
<accession>A0AAW5U892</accession>
<dbReference type="AlphaFoldDB" id="A0AAW5U892"/>
<evidence type="ECO:0000313" key="2">
    <source>
        <dbReference type="Proteomes" id="UP001209417"/>
    </source>
</evidence>